<proteinExistence type="predicted"/>
<evidence type="ECO:0000259" key="2">
    <source>
        <dbReference type="Pfam" id="PF03468"/>
    </source>
</evidence>
<accession>A0ABR2A5H2</accession>
<organism evidence="3 4">
    <name type="scientific">Hibiscus sabdariffa</name>
    <name type="common">roselle</name>
    <dbReference type="NCBI Taxonomy" id="183260"/>
    <lineage>
        <taxon>Eukaryota</taxon>
        <taxon>Viridiplantae</taxon>
        <taxon>Streptophyta</taxon>
        <taxon>Embryophyta</taxon>
        <taxon>Tracheophyta</taxon>
        <taxon>Spermatophyta</taxon>
        <taxon>Magnoliopsida</taxon>
        <taxon>eudicotyledons</taxon>
        <taxon>Gunneridae</taxon>
        <taxon>Pentapetalae</taxon>
        <taxon>rosids</taxon>
        <taxon>malvids</taxon>
        <taxon>Malvales</taxon>
        <taxon>Malvaceae</taxon>
        <taxon>Malvoideae</taxon>
        <taxon>Hibiscus</taxon>
    </lineage>
</organism>
<comment type="caution">
    <text evidence="3">The sequence shown here is derived from an EMBL/GenBank/DDBJ whole genome shotgun (WGS) entry which is preliminary data.</text>
</comment>
<dbReference type="Pfam" id="PF03468">
    <property type="entry name" value="XS"/>
    <property type="match status" value="1"/>
</dbReference>
<feature type="compositionally biased region" description="Basic and acidic residues" evidence="1">
    <location>
        <begin position="692"/>
        <end position="705"/>
    </location>
</feature>
<dbReference type="InterPro" id="IPR038588">
    <property type="entry name" value="XS_domain_sf"/>
</dbReference>
<feature type="region of interest" description="Disordered" evidence="1">
    <location>
        <begin position="671"/>
        <end position="705"/>
    </location>
</feature>
<sequence length="1010" mass="116019">MQSRRKEEQVELSRTVKSRSHHRAAAEAGPRDPYPVSRREVMNNQSPPPRRRRSFSPNALDVSRKAGLVRDRMSGSMVGRGSYGRHLGSVSTATTRSKSPLCEQMRKKTHYEDDRVANKKYDYVDPVDFDDHTHPRARGVYKYGHGTARMTKERDYMENQVLSIDGHVMMDQKLLQVEETNVRGPHRLPQDLGPSLNFAETREQIPFSPQDIDLDQHACEKIRHQETMPSKKVTVMDSYKEDKPMFDSQDVAYSMMEASQSKDFMSTPQLKEFAGTSSGLPRTEFLSLYQDDAPLHVSEEYLRSSRKFTEPAGYNKYDRRPLTEAVRGPEATRRNMTLYQQWPKSPSRAEYGDYLYREPREIGSNNCGYPVQDLKTRMPSQFRVCYEHALVDYGHIDMPKPNVMHRVVDRIDRTDHSYGSSRKDVLWDDRALQNQISTDYNDMCRSYAPMQGGEYVGSEDTHVAFGRISTDYNDMCRSHAPMQGGEYVSSEDTRVTFRRSLPQDYEMSHFDASHNRQLSNSRSDSDFGREGPVFRNERVINSSVSKFDTKQRRPGLRTKRMEGEFDMYSDRIHKRKFLMVEDGRPSSKTIVSRKLHSADDFGGSYDSDEQISEDIIGLHASRTKQFGNNEYGKAGKTYRGLEHNGDLELDDWYTSKGSLAHSERFPTRFCKNSGKYSKGNPGPGSLSRHTSHHNENRSNLHEQNKVWKRNEDYVDDINANDGDMTEDLVNYAEAELSEDSEEFKQLVHEAFLKYSRRLNFNQSVRRRYKEQGHAGSLFCVVCGRSYSKEFMDTQRLVTHAFMSRKVGLRAEHLGLHKAICVLLGWDCIAPPDTITWVPQVLPEVEALAQKEDLVLWPPMVVIHNISMANNNPQQQKVVPIEGVQAFLRDKGFVGGKITVCLGRPADQSIMVVKFLGTFTGLTMAERLHKYFVENKRGRIEFTSKTNGKNSSEEMGRVGEGDNLEELLLYGYMAISEDLDKLDFHNRKWSVVKSKKEILDLANDPVKTDER</sequence>
<feature type="compositionally biased region" description="Basic and acidic residues" evidence="1">
    <location>
        <begin position="1"/>
        <end position="11"/>
    </location>
</feature>
<feature type="domain" description="XS" evidence="2">
    <location>
        <begin position="851"/>
        <end position="979"/>
    </location>
</feature>
<dbReference type="Proteomes" id="UP001396334">
    <property type="component" value="Unassembled WGS sequence"/>
</dbReference>
<dbReference type="InterPro" id="IPR005380">
    <property type="entry name" value="XS_domain"/>
</dbReference>
<dbReference type="Gene3D" id="3.30.70.2890">
    <property type="entry name" value="XS domain"/>
    <property type="match status" value="1"/>
</dbReference>
<feature type="compositionally biased region" description="Polar residues" evidence="1">
    <location>
        <begin position="89"/>
        <end position="98"/>
    </location>
</feature>
<name>A0ABR2A5H2_9ROSI</name>
<feature type="region of interest" description="Disordered" evidence="1">
    <location>
        <begin position="1"/>
        <end position="100"/>
    </location>
</feature>
<dbReference type="PANTHER" id="PTHR46619:SF4">
    <property type="entry name" value="XS DOMAIN-CONTAINING PROTEIN-RELATED"/>
    <property type="match status" value="1"/>
</dbReference>
<reference evidence="3 4" key="1">
    <citation type="journal article" date="2024" name="G3 (Bethesda)">
        <title>Genome assembly of Hibiscus sabdariffa L. provides insights into metabolisms of medicinal natural products.</title>
        <authorList>
            <person name="Kim T."/>
        </authorList>
    </citation>
    <scope>NUCLEOTIDE SEQUENCE [LARGE SCALE GENOMIC DNA]</scope>
    <source>
        <strain evidence="3">TK-2024</strain>
        <tissue evidence="3">Old leaves</tissue>
    </source>
</reference>
<protein>
    <recommendedName>
        <fullName evidence="2">XS domain-containing protein</fullName>
    </recommendedName>
</protein>
<evidence type="ECO:0000256" key="1">
    <source>
        <dbReference type="SAM" id="MobiDB-lite"/>
    </source>
</evidence>
<dbReference type="EMBL" id="JBBPBN010000366">
    <property type="protein sequence ID" value="KAK8488067.1"/>
    <property type="molecule type" value="Genomic_DNA"/>
</dbReference>
<evidence type="ECO:0000313" key="4">
    <source>
        <dbReference type="Proteomes" id="UP001396334"/>
    </source>
</evidence>
<feature type="region of interest" description="Disordered" evidence="1">
    <location>
        <begin position="510"/>
        <end position="531"/>
    </location>
</feature>
<keyword evidence="4" id="KW-1185">Reference proteome</keyword>
<evidence type="ECO:0000313" key="3">
    <source>
        <dbReference type="EMBL" id="KAK8488067.1"/>
    </source>
</evidence>
<dbReference type="PANTHER" id="PTHR46619">
    <property type="entry name" value="RNA RECOGNITION MOTIF XS DOMAIN PROTEIN-RELATED"/>
    <property type="match status" value="1"/>
</dbReference>
<feature type="compositionally biased region" description="Basic and acidic residues" evidence="1">
    <location>
        <begin position="62"/>
        <end position="73"/>
    </location>
</feature>
<gene>
    <name evidence="3" type="ORF">V6N11_021119</name>
</gene>